<reference evidence="3 4" key="2">
    <citation type="journal article" date="2011" name="Stand. Genomic Sci.">
        <title>Complete genome sequence of Isosphaera pallida type strain (IS1B).</title>
        <authorList>
            <consortium name="US DOE Joint Genome Institute (JGI-PGF)"/>
            <person name="Goker M."/>
            <person name="Cleland D."/>
            <person name="Saunders E."/>
            <person name="Lapidus A."/>
            <person name="Nolan M."/>
            <person name="Lucas S."/>
            <person name="Hammon N."/>
            <person name="Deshpande S."/>
            <person name="Cheng J.F."/>
            <person name="Tapia R."/>
            <person name="Han C."/>
            <person name="Goodwin L."/>
            <person name="Pitluck S."/>
            <person name="Liolios K."/>
            <person name="Pagani I."/>
            <person name="Ivanova N."/>
            <person name="Mavromatis K."/>
            <person name="Pati A."/>
            <person name="Chen A."/>
            <person name="Palaniappan K."/>
            <person name="Land M."/>
            <person name="Hauser L."/>
            <person name="Chang Y.J."/>
            <person name="Jeffries C.D."/>
            <person name="Detter J.C."/>
            <person name="Beck B."/>
            <person name="Woyke T."/>
            <person name="Bristow J."/>
            <person name="Eisen J.A."/>
            <person name="Markowitz V."/>
            <person name="Hugenholtz P."/>
            <person name="Kyrpides N.C."/>
            <person name="Klenk H.P."/>
        </authorList>
    </citation>
    <scope>NUCLEOTIDE SEQUENCE [LARGE SCALE GENOMIC DNA]</scope>
    <source>
        <strain evidence="4">ATCC 43644 / DSM 9630 / IS1B</strain>
    </source>
</reference>
<dbReference type="eggNOG" id="ENOG5033YY1">
    <property type="taxonomic scope" value="Bacteria"/>
</dbReference>
<proteinExistence type="predicted"/>
<gene>
    <name evidence="3" type="ordered locus">Isop_0073</name>
</gene>
<dbReference type="RefSeq" id="WP_013562959.1">
    <property type="nucleotide sequence ID" value="NC_014962.1"/>
</dbReference>
<dbReference type="OrthoDB" id="289252at2"/>
<keyword evidence="2" id="KW-0732">Signal</keyword>
<dbReference type="KEGG" id="ipa:Isop_0073"/>
<evidence type="ECO:0000313" key="3">
    <source>
        <dbReference type="EMBL" id="ADV60670.1"/>
    </source>
</evidence>
<dbReference type="EMBL" id="CP002353">
    <property type="protein sequence ID" value="ADV60670.1"/>
    <property type="molecule type" value="Genomic_DNA"/>
</dbReference>
<dbReference type="InParanoid" id="E8R5C9"/>
<feature type="signal peptide" evidence="2">
    <location>
        <begin position="1"/>
        <end position="24"/>
    </location>
</feature>
<evidence type="ECO:0000256" key="2">
    <source>
        <dbReference type="SAM" id="SignalP"/>
    </source>
</evidence>
<evidence type="ECO:0000313" key="4">
    <source>
        <dbReference type="Proteomes" id="UP000008631"/>
    </source>
</evidence>
<feature type="chain" id="PRO_5003230050" evidence="2">
    <location>
        <begin position="25"/>
        <end position="423"/>
    </location>
</feature>
<dbReference type="Proteomes" id="UP000008631">
    <property type="component" value="Chromosome"/>
</dbReference>
<sequence>MTLRKRPRTLGLAAGLTVGLTAWINPPGVAQPPMGPVLRSNADRPARVVAPEGPPIAFSAAPSPAPTPAPAASIPPPTFAGSSSPAFNPPPYPSPYASAFPYAAQPPAGVMPAAYAPPAQAANLYPVSPVPAVAQPAASASATPAAQPQPGGTSPAYPVAAAGSVPQLGGYPAPYYPAYPNMAPLPYPAVVPQVAMPQAPPPPPTKPMPQMPIFANPQGGGSGSGRAGGMVYDPATGTWRPSPFAVLNPTGPAGGAAGTGSLLGGLRDRVLGWPEKFVEPPLGAASNEFIELQRSKALEGKYTLYRSDFVSGTDRLSPGGANRLNRMATRLNRWMGPLTIEWVPEDPAIGEARRNRIVSLLQGAGFNIAPEQVVVGPSPYEGLRGEEGVGHYNAIINRYTQGLDSFQSNIAGGEALQTTGGGS</sequence>
<dbReference type="AlphaFoldDB" id="E8R5C9"/>
<organism evidence="3 4">
    <name type="scientific">Isosphaera pallida (strain ATCC 43644 / DSM 9630 / IS1B)</name>
    <dbReference type="NCBI Taxonomy" id="575540"/>
    <lineage>
        <taxon>Bacteria</taxon>
        <taxon>Pseudomonadati</taxon>
        <taxon>Planctomycetota</taxon>
        <taxon>Planctomycetia</taxon>
        <taxon>Isosphaerales</taxon>
        <taxon>Isosphaeraceae</taxon>
        <taxon>Isosphaera</taxon>
    </lineage>
</organism>
<accession>E8R5C9</accession>
<dbReference type="HOGENOM" id="CLU_648560_0_0_0"/>
<reference key="1">
    <citation type="submission" date="2010-11" db="EMBL/GenBank/DDBJ databases">
        <title>The complete sequence of chromosome of Isophaera pallida ATCC 43644.</title>
        <authorList>
            <consortium name="US DOE Joint Genome Institute (JGI-PGF)"/>
            <person name="Lucas S."/>
            <person name="Copeland A."/>
            <person name="Lapidus A."/>
            <person name="Bruce D."/>
            <person name="Goodwin L."/>
            <person name="Pitluck S."/>
            <person name="Kyrpides N."/>
            <person name="Mavromatis K."/>
            <person name="Pagani I."/>
            <person name="Ivanova N."/>
            <person name="Saunders E."/>
            <person name="Brettin T."/>
            <person name="Detter J.C."/>
            <person name="Han C."/>
            <person name="Tapia R."/>
            <person name="Land M."/>
            <person name="Hauser L."/>
            <person name="Markowitz V."/>
            <person name="Cheng J.-F."/>
            <person name="Hugenholtz P."/>
            <person name="Woyke T."/>
            <person name="Wu D."/>
            <person name="Eisen J.A."/>
        </authorList>
    </citation>
    <scope>NUCLEOTIDE SEQUENCE</scope>
    <source>
        <strain>ATCC 43644</strain>
    </source>
</reference>
<evidence type="ECO:0000256" key="1">
    <source>
        <dbReference type="SAM" id="MobiDB-lite"/>
    </source>
</evidence>
<dbReference type="STRING" id="575540.Isop_0073"/>
<feature type="compositionally biased region" description="Pro residues" evidence="1">
    <location>
        <begin position="63"/>
        <end position="78"/>
    </location>
</feature>
<feature type="region of interest" description="Disordered" evidence="1">
    <location>
        <begin position="59"/>
        <end position="86"/>
    </location>
</feature>
<keyword evidence="4" id="KW-1185">Reference proteome</keyword>
<protein>
    <submittedName>
        <fullName evidence="3">Uncharacterized protein</fullName>
    </submittedName>
</protein>
<name>E8R5C9_ISOPI</name>